<reference evidence="1 2" key="1">
    <citation type="journal article" date="2011" name="J. Bacteriol.">
        <title>Genome sequence of Chthoniobacter flavus Ellin428, an aerobic heterotrophic soil bacterium.</title>
        <authorList>
            <person name="Kant R."/>
            <person name="van Passel M.W."/>
            <person name="Palva A."/>
            <person name="Lucas S."/>
            <person name="Lapidus A."/>
            <person name="Glavina Del Rio T."/>
            <person name="Dalin E."/>
            <person name="Tice H."/>
            <person name="Bruce D."/>
            <person name="Goodwin L."/>
            <person name="Pitluck S."/>
            <person name="Larimer F.W."/>
            <person name="Land M.L."/>
            <person name="Hauser L."/>
            <person name="Sangwan P."/>
            <person name="de Vos W.M."/>
            <person name="Janssen P.H."/>
            <person name="Smidt H."/>
        </authorList>
    </citation>
    <scope>NUCLEOTIDE SEQUENCE [LARGE SCALE GENOMIC DNA]</scope>
    <source>
        <strain evidence="1 2">Ellin428</strain>
    </source>
</reference>
<dbReference type="GO" id="GO:0005975">
    <property type="term" value="P:carbohydrate metabolic process"/>
    <property type="evidence" value="ECO:0007669"/>
    <property type="project" value="InterPro"/>
</dbReference>
<dbReference type="InterPro" id="IPR011330">
    <property type="entry name" value="Glyco_hydro/deAcase_b/a-brl"/>
</dbReference>
<keyword evidence="2" id="KW-1185">Reference proteome</keyword>
<evidence type="ECO:0008006" key="3">
    <source>
        <dbReference type="Google" id="ProtNLM"/>
    </source>
</evidence>
<dbReference type="Pfam" id="PF10096">
    <property type="entry name" value="DUF2334"/>
    <property type="match status" value="1"/>
</dbReference>
<name>B4D3R3_9BACT</name>
<dbReference type="RefSeq" id="WP_006980876.1">
    <property type="nucleotide sequence ID" value="NZ_ABVL01000010.1"/>
</dbReference>
<organism evidence="1 2">
    <name type="scientific">Chthoniobacter flavus Ellin428</name>
    <dbReference type="NCBI Taxonomy" id="497964"/>
    <lineage>
        <taxon>Bacteria</taxon>
        <taxon>Pseudomonadati</taxon>
        <taxon>Verrucomicrobiota</taxon>
        <taxon>Spartobacteria</taxon>
        <taxon>Chthoniobacterales</taxon>
        <taxon>Chthoniobacteraceae</taxon>
        <taxon>Chthoniobacter</taxon>
    </lineage>
</organism>
<gene>
    <name evidence="1" type="ORF">CfE428DRAFT_3551</name>
</gene>
<dbReference type="CDD" id="cd11374">
    <property type="entry name" value="CE4_u10"/>
    <property type="match status" value="1"/>
</dbReference>
<protein>
    <recommendedName>
        <fullName evidence="3">Deacetylase-like protein</fullName>
    </recommendedName>
</protein>
<dbReference type="InParanoid" id="B4D3R3"/>
<sequence length="257" mass="29028">MMTTPHRSLVVSLHDVSPLTHVECAAILEELRALGVARTSLLVIPDHHHKGHMLADPAFGAWLREQATNGHEVVIHGYHHQRPRRDGEKWSTKLTTRFYTADEGEFYDLGGAATTELVTKARAEFSQLGLIPAGFIAPAWLLGAEAETALRGLHCEYTTRLAHVLDFRTGRTFPSQSLVWSVRSAWRRQMSLAWNALLFKRLVPNPLMRISIHPVDRRHPKVWQQIRELIMRALADRQALTYLAWLGKVRSESAGGT</sequence>
<dbReference type="InterPro" id="IPR018763">
    <property type="entry name" value="DUF2334"/>
</dbReference>
<comment type="caution">
    <text evidence="1">The sequence shown here is derived from an EMBL/GenBank/DDBJ whole genome shotgun (WGS) entry which is preliminary data.</text>
</comment>
<evidence type="ECO:0000313" key="2">
    <source>
        <dbReference type="Proteomes" id="UP000005824"/>
    </source>
</evidence>
<dbReference type="AlphaFoldDB" id="B4D3R3"/>
<dbReference type="eggNOG" id="COG3233">
    <property type="taxonomic scope" value="Bacteria"/>
</dbReference>
<dbReference type="Proteomes" id="UP000005824">
    <property type="component" value="Unassembled WGS sequence"/>
</dbReference>
<dbReference type="EMBL" id="ABVL01000010">
    <property type="protein sequence ID" value="EDY18893.1"/>
    <property type="molecule type" value="Genomic_DNA"/>
</dbReference>
<accession>B4D3R3</accession>
<proteinExistence type="predicted"/>
<dbReference type="STRING" id="497964.CfE428DRAFT_3551"/>
<dbReference type="SUPFAM" id="SSF88713">
    <property type="entry name" value="Glycoside hydrolase/deacetylase"/>
    <property type="match status" value="1"/>
</dbReference>
<evidence type="ECO:0000313" key="1">
    <source>
        <dbReference type="EMBL" id="EDY18893.1"/>
    </source>
</evidence>
<dbReference type="Gene3D" id="3.20.20.370">
    <property type="entry name" value="Glycoside hydrolase/deacetylase"/>
    <property type="match status" value="1"/>
</dbReference>